<dbReference type="InterPro" id="IPR000600">
    <property type="entry name" value="ROK"/>
</dbReference>
<gene>
    <name evidence="2" type="ORF">ENW55_00850</name>
</gene>
<evidence type="ECO:0000256" key="1">
    <source>
        <dbReference type="ARBA" id="ARBA00006479"/>
    </source>
</evidence>
<reference evidence="2" key="1">
    <citation type="journal article" date="2020" name="mSystems">
        <title>Genome- and Community-Level Interaction Insights into Carbon Utilization and Element Cycling Functions of Hydrothermarchaeota in Hydrothermal Sediment.</title>
        <authorList>
            <person name="Zhou Z."/>
            <person name="Liu Y."/>
            <person name="Xu W."/>
            <person name="Pan J."/>
            <person name="Luo Z.H."/>
            <person name="Li M."/>
        </authorList>
    </citation>
    <scope>NUCLEOTIDE SEQUENCE [LARGE SCALE GENOMIC DNA]</scope>
    <source>
        <strain evidence="2">SpSt-86</strain>
    </source>
</reference>
<sequence length="290" mass="31683">MFFVCDVGGTNLRMAVTDADGTILKKRRVLTPRDYNQLLQTLEEEFKKNSAEFPISGCCVSIAGAVFENKEVWLPNVFGDRKFKLVEDLQALFAGLEVHAIDDRTAGLLGETYKGCAVGKKNVLYLILGTGVGLGILADGRVVSGSQKLAGSVGWIRVIDPLTNKFETAENIVSGPALLKRLNTICKKPATSPEEVFRLYEQATDDCVRDLVHSTAHTLGYLLSVLVNILNPEIIVLAGSLALQWNVFQAKAMEVLRQNISPFIAEPLVQVSILGEDAQLLGCTRYLLSK</sequence>
<protein>
    <submittedName>
        <fullName evidence="2">ROK family protein</fullName>
    </submittedName>
</protein>
<dbReference type="SUPFAM" id="SSF53067">
    <property type="entry name" value="Actin-like ATPase domain"/>
    <property type="match status" value="1"/>
</dbReference>
<dbReference type="Pfam" id="PF00480">
    <property type="entry name" value="ROK"/>
    <property type="match status" value="1"/>
</dbReference>
<dbReference type="AlphaFoldDB" id="A0A832I7D5"/>
<dbReference type="EMBL" id="DTKQ01000010">
    <property type="protein sequence ID" value="HGZ78518.1"/>
    <property type="molecule type" value="Genomic_DNA"/>
</dbReference>
<dbReference type="PANTHER" id="PTHR18964">
    <property type="entry name" value="ROK (REPRESSOR, ORF, KINASE) FAMILY"/>
    <property type="match status" value="1"/>
</dbReference>
<evidence type="ECO:0000313" key="2">
    <source>
        <dbReference type="EMBL" id="HGZ78518.1"/>
    </source>
</evidence>
<dbReference type="InterPro" id="IPR043129">
    <property type="entry name" value="ATPase_NBD"/>
</dbReference>
<accession>A0A832I7D5</accession>
<name>A0A832I7D5_9THEM</name>
<organism evidence="2">
    <name type="scientific">Pseudothermotoga hypogea</name>
    <dbReference type="NCBI Taxonomy" id="57487"/>
    <lineage>
        <taxon>Bacteria</taxon>
        <taxon>Thermotogati</taxon>
        <taxon>Thermotogota</taxon>
        <taxon>Thermotogae</taxon>
        <taxon>Thermotogales</taxon>
        <taxon>Thermotogaceae</taxon>
        <taxon>Pseudothermotoga</taxon>
    </lineage>
</organism>
<comment type="caution">
    <text evidence="2">The sequence shown here is derived from an EMBL/GenBank/DDBJ whole genome shotgun (WGS) entry which is preliminary data.</text>
</comment>
<dbReference type="Gene3D" id="3.30.420.40">
    <property type="match status" value="2"/>
</dbReference>
<comment type="similarity">
    <text evidence="1">Belongs to the ROK (NagC/XylR) family.</text>
</comment>
<proteinExistence type="inferred from homology"/>
<dbReference type="PANTHER" id="PTHR18964:SF149">
    <property type="entry name" value="BIFUNCTIONAL UDP-N-ACETYLGLUCOSAMINE 2-EPIMERASE_N-ACETYLMANNOSAMINE KINASE"/>
    <property type="match status" value="1"/>
</dbReference>